<dbReference type="Gene3D" id="3.40.50.300">
    <property type="entry name" value="P-loop containing nucleotide triphosphate hydrolases"/>
    <property type="match status" value="1"/>
</dbReference>
<proteinExistence type="predicted"/>
<dbReference type="RefSeq" id="WP_025208696.1">
    <property type="nucleotide sequence ID" value="NZ_CP006932.1"/>
</dbReference>
<dbReference type="PANTHER" id="PTHR32182">
    <property type="entry name" value="DNA REPLICATION AND REPAIR PROTEIN RECF"/>
    <property type="match status" value="1"/>
</dbReference>
<keyword evidence="3" id="KW-1185">Reference proteome</keyword>
<dbReference type="HOGENOM" id="CLU_516481_0_0_14"/>
<dbReference type="PANTHER" id="PTHR32182:SF19">
    <property type="entry name" value="HOMOLOGY WITH RECF PROTEIN"/>
    <property type="match status" value="1"/>
</dbReference>
<protein>
    <submittedName>
        <fullName evidence="2">Recombination protein F</fullName>
    </submittedName>
</protein>
<dbReference type="EMBL" id="CP006932">
    <property type="protein sequence ID" value="AHK22399.1"/>
    <property type="molecule type" value="Genomic_DNA"/>
</dbReference>
<evidence type="ECO:0000259" key="1">
    <source>
        <dbReference type="Pfam" id="PF13175"/>
    </source>
</evidence>
<dbReference type="SUPFAM" id="SSF52540">
    <property type="entry name" value="P-loop containing nucleoside triphosphate hydrolases"/>
    <property type="match status" value="1"/>
</dbReference>
<dbReference type="Pfam" id="PF13175">
    <property type="entry name" value="AAA_15"/>
    <property type="match status" value="1"/>
</dbReference>
<dbReference type="KEGG" id="hcr:X271_00293"/>
<dbReference type="GO" id="GO:0000731">
    <property type="term" value="P:DNA synthesis involved in DNA repair"/>
    <property type="evidence" value="ECO:0007669"/>
    <property type="project" value="TreeGrafter"/>
</dbReference>
<feature type="domain" description="Endonuclease GajA/Old nuclease/RecF-like AAA" evidence="1">
    <location>
        <begin position="1"/>
        <end position="338"/>
    </location>
</feature>
<dbReference type="OrthoDB" id="9792800at2"/>
<dbReference type="InterPro" id="IPR041685">
    <property type="entry name" value="AAA_GajA/Old/RecF-like"/>
</dbReference>
<dbReference type="GO" id="GO:0006302">
    <property type="term" value="P:double-strand break repair"/>
    <property type="evidence" value="ECO:0007669"/>
    <property type="project" value="TreeGrafter"/>
</dbReference>
<gene>
    <name evidence="2" type="ORF">X271_00293</name>
</gene>
<organism evidence="2 3">
    <name type="scientific">Candidatus Hepatoplasma crinochetorum Av</name>
    <dbReference type="NCBI Taxonomy" id="1427984"/>
    <lineage>
        <taxon>Bacteria</taxon>
        <taxon>Bacillati</taxon>
        <taxon>Mycoplasmatota</taxon>
        <taxon>Mollicutes</taxon>
        <taxon>Candidatus Hepatoplasmataceae</taxon>
        <taxon>Candidatus Hepatoplasma</taxon>
    </lineage>
</organism>
<dbReference type="AlphaFoldDB" id="W8GF72"/>
<dbReference type="InterPro" id="IPR027417">
    <property type="entry name" value="P-loop_NTPase"/>
</dbReference>
<reference evidence="2 3" key="1">
    <citation type="journal article" date="2014" name="Genome Biol. Evol.">
        <title>Phylogenomics of "Candidatus Hepatoplasma crinochetorum," a Lineage of Mollicutes Associated with Noninsect Arthropods.</title>
        <authorList>
            <person name="Leclercq S."/>
            <person name="Dittmer J."/>
            <person name="Bouchon D."/>
            <person name="Cordaux R."/>
        </authorList>
    </citation>
    <scope>NUCLEOTIDE SEQUENCE [LARGE SCALE GENOMIC DNA]</scope>
    <source>
        <strain evidence="2 3">Av</strain>
    </source>
</reference>
<dbReference type="Proteomes" id="UP000019450">
    <property type="component" value="Chromosome"/>
</dbReference>
<name>W8GF72_9MOLU</name>
<accession>W8GF72</accession>
<sequence length="527" mass="63775">MKLAKIYIKRFKNIENLEINFEKYKNLISIIGLNNIGKTNILEAIYFFETLKIRKLRKNEEKFQNVSFFYKLEEDDQRNFDDYFLEMKMQNQNKNKTIEKNLNEKHEKTADKTYKKSITNWDKLQEFEITVGWDDEIRDYVRFFPEEITDSKYFYKNIYEKNKFRVFYFDKTQKKDFLENQFFIKSKIFRKILKSINHDHFIKNFYKYNDIELNIEIGKIEKAISTFLFSNWNDRENEKYIVKLILLDRKLGKFSLIINNKNNKKNTFQPEESSDGLISIIFMKLSIGETFFKRLILIDEPNTFLHSLAQINLLNYFKSIITKNDCKLIYTTHSEHLVDSEIPIIYKNKNNWEIKIIKDIKEYQDIQLKVLANNLLINNPINLILNKEKDFYKFIEFYNKKEYKMSLTFIHTLLEKEINIFIYKLNLKDKITSKSTIYDKLKLIFEKVELDKIKINLPIEKQLIEIIKNNFKNSLYLASFRNKASYAHINNIKDRDLENIIPIVILTYLANIEFLRRFREIAIDGKK</sequence>
<evidence type="ECO:0000313" key="2">
    <source>
        <dbReference type="EMBL" id="AHK22399.1"/>
    </source>
</evidence>
<evidence type="ECO:0000313" key="3">
    <source>
        <dbReference type="Proteomes" id="UP000019450"/>
    </source>
</evidence>